<organism evidence="2 3">
    <name type="scientific">Desulfatibacillum aliphaticivorans</name>
    <dbReference type="NCBI Taxonomy" id="218208"/>
    <lineage>
        <taxon>Bacteria</taxon>
        <taxon>Pseudomonadati</taxon>
        <taxon>Thermodesulfobacteriota</taxon>
        <taxon>Desulfobacteria</taxon>
        <taxon>Desulfobacterales</taxon>
        <taxon>Desulfatibacillaceae</taxon>
        <taxon>Desulfatibacillum</taxon>
    </lineage>
</organism>
<dbReference type="AlphaFoldDB" id="B8FD32"/>
<name>B8FD32_DESAL</name>
<dbReference type="HOGENOM" id="CLU_140176_9_3_7"/>
<protein>
    <submittedName>
        <fullName evidence="2">Phage transcriptional regulator, AlpA</fullName>
    </submittedName>
</protein>
<dbReference type="EMBL" id="CP001322">
    <property type="protein sequence ID" value="ACL06463.1"/>
    <property type="molecule type" value="Genomic_DNA"/>
</dbReference>
<dbReference type="InterPro" id="IPR009061">
    <property type="entry name" value="DNA-bd_dom_put_sf"/>
</dbReference>
<evidence type="ECO:0000313" key="2">
    <source>
        <dbReference type="EMBL" id="ACL06463.1"/>
    </source>
</evidence>
<accession>B8FD32</accession>
<dbReference type="InterPro" id="IPR036388">
    <property type="entry name" value="WH-like_DNA-bd_sf"/>
</dbReference>
<proteinExistence type="predicted"/>
<gene>
    <name evidence="2" type="ordered locus">Dalk_4786</name>
</gene>
<dbReference type="RefSeq" id="WP_015949502.1">
    <property type="nucleotide sequence ID" value="NC_011768.1"/>
</dbReference>
<evidence type="ECO:0000259" key="1">
    <source>
        <dbReference type="Pfam" id="PF12728"/>
    </source>
</evidence>
<feature type="domain" description="Helix-turn-helix" evidence="1">
    <location>
        <begin position="9"/>
        <end position="58"/>
    </location>
</feature>
<dbReference type="eggNOG" id="COG3311">
    <property type="taxonomic scope" value="Bacteria"/>
</dbReference>
<evidence type="ECO:0000313" key="3">
    <source>
        <dbReference type="Proteomes" id="UP000000739"/>
    </source>
</evidence>
<dbReference type="Gene3D" id="1.10.10.10">
    <property type="entry name" value="Winged helix-like DNA-binding domain superfamily/Winged helix DNA-binding domain"/>
    <property type="match status" value="1"/>
</dbReference>
<dbReference type="SUPFAM" id="SSF46955">
    <property type="entry name" value="Putative DNA-binding domain"/>
    <property type="match status" value="1"/>
</dbReference>
<keyword evidence="3" id="KW-1185">Reference proteome</keyword>
<dbReference type="KEGG" id="dal:Dalk_4786"/>
<sequence>MDQEAIFITEKQVAQLTGLALSTLRNWRSKGAPPAYHKIGRSVRYNLIDVLLFMESRRIYPRVNPNTSMEL</sequence>
<reference evidence="2 3" key="1">
    <citation type="journal article" date="2012" name="Environ. Microbiol.">
        <title>The genome sequence of Desulfatibacillum alkenivorans AK-01: a blueprint for anaerobic alkane oxidation.</title>
        <authorList>
            <person name="Callaghan A.V."/>
            <person name="Morris B.E."/>
            <person name="Pereira I.A."/>
            <person name="McInerney M.J."/>
            <person name="Austin R.N."/>
            <person name="Groves J.T."/>
            <person name="Kukor J.J."/>
            <person name="Suflita J.M."/>
            <person name="Young L.Y."/>
            <person name="Zylstra G.J."/>
            <person name="Wawrik B."/>
        </authorList>
    </citation>
    <scope>NUCLEOTIDE SEQUENCE [LARGE SCALE GENOMIC DNA]</scope>
    <source>
        <strain evidence="2 3">AK-01</strain>
    </source>
</reference>
<dbReference type="InterPro" id="IPR041657">
    <property type="entry name" value="HTH_17"/>
</dbReference>
<dbReference type="Pfam" id="PF12728">
    <property type="entry name" value="HTH_17"/>
    <property type="match status" value="1"/>
</dbReference>
<dbReference type="Proteomes" id="UP000000739">
    <property type="component" value="Chromosome"/>
</dbReference>